<accession>A0AA36MHD6</accession>
<evidence type="ECO:0000313" key="2">
    <source>
        <dbReference type="EMBL" id="CAJ1372119.1"/>
    </source>
</evidence>
<dbReference type="Proteomes" id="UP001178507">
    <property type="component" value="Unassembled WGS sequence"/>
</dbReference>
<proteinExistence type="predicted"/>
<protein>
    <submittedName>
        <fullName evidence="2">Uncharacterized protein</fullName>
    </submittedName>
</protein>
<dbReference type="EMBL" id="CAUJNA010000114">
    <property type="protein sequence ID" value="CAJ1372119.1"/>
    <property type="molecule type" value="Genomic_DNA"/>
</dbReference>
<dbReference type="AlphaFoldDB" id="A0AA36MHD6"/>
<gene>
    <name evidence="2" type="ORF">EVOR1521_LOCUS2259</name>
</gene>
<name>A0AA36MHD6_9DINO</name>
<keyword evidence="3" id="KW-1185">Reference proteome</keyword>
<evidence type="ECO:0000313" key="3">
    <source>
        <dbReference type="Proteomes" id="UP001178507"/>
    </source>
</evidence>
<evidence type="ECO:0000256" key="1">
    <source>
        <dbReference type="SAM" id="MobiDB-lite"/>
    </source>
</evidence>
<feature type="compositionally biased region" description="Low complexity" evidence="1">
    <location>
        <begin position="19"/>
        <end position="36"/>
    </location>
</feature>
<comment type="caution">
    <text evidence="2">The sequence shown here is derived from an EMBL/GenBank/DDBJ whole genome shotgun (WGS) entry which is preliminary data.</text>
</comment>
<organism evidence="2 3">
    <name type="scientific">Effrenium voratum</name>
    <dbReference type="NCBI Taxonomy" id="2562239"/>
    <lineage>
        <taxon>Eukaryota</taxon>
        <taxon>Sar</taxon>
        <taxon>Alveolata</taxon>
        <taxon>Dinophyceae</taxon>
        <taxon>Suessiales</taxon>
        <taxon>Symbiodiniaceae</taxon>
        <taxon>Effrenium</taxon>
    </lineage>
</organism>
<reference evidence="2" key="1">
    <citation type="submission" date="2023-08" db="EMBL/GenBank/DDBJ databases">
        <authorList>
            <person name="Chen Y."/>
            <person name="Shah S."/>
            <person name="Dougan E. K."/>
            <person name="Thang M."/>
            <person name="Chan C."/>
        </authorList>
    </citation>
    <scope>NUCLEOTIDE SEQUENCE</scope>
</reference>
<feature type="region of interest" description="Disordered" evidence="1">
    <location>
        <begin position="12"/>
        <end position="42"/>
    </location>
</feature>
<sequence length="104" mass="11248">MVVLSAWPAEVLMPHTVQSPKSGQSPKSAPSPKSEPVTPRQRQQAFYASSFRGAVNGAMTADHMNPSDPARQLQVSADNTKACAFDSPKTWFDMGETHFQGSGR</sequence>